<dbReference type="GeneID" id="10501622"/>
<dbReference type="KEGG" id="dpp:DICPUDRAFT_87921"/>
<gene>
    <name evidence="2" type="ORF">DICPUDRAFT_87921</name>
</gene>
<evidence type="ECO:0000313" key="2">
    <source>
        <dbReference type="EMBL" id="EGC35263.1"/>
    </source>
</evidence>
<keyword evidence="3" id="KW-1185">Reference proteome</keyword>
<protein>
    <recommendedName>
        <fullName evidence="1">T4 RNA ligase 1-like N-terminal domain-containing protein</fullName>
    </recommendedName>
</protein>
<evidence type="ECO:0000259" key="1">
    <source>
        <dbReference type="Pfam" id="PF09511"/>
    </source>
</evidence>
<dbReference type="Proteomes" id="UP000001064">
    <property type="component" value="Unassembled WGS sequence"/>
</dbReference>
<accession>F0ZL97</accession>
<evidence type="ECO:0000313" key="3">
    <source>
        <dbReference type="Proteomes" id="UP000001064"/>
    </source>
</evidence>
<proteinExistence type="predicted"/>
<dbReference type="Pfam" id="PF09511">
    <property type="entry name" value="RNA_lig_T4_1"/>
    <property type="match status" value="1"/>
</dbReference>
<sequence length="446" mass="51703">MEETEIDYIIKNKSIFPVGLTVQECREAIKGATGFRESIRGDTIVFNYDSISDESFPDPASELDPKKSYYLKIRRECRGLIFCKKTEKLLVRKLHKFFNINEYRECKADLVKLDGEYILMDKIDGSLISPMLIDNEGSVMGIYWGSKQGISDLGTMLNDFIVRVESNQSNQIKYNEFSKKWLENGYSPLFEFSSPKQPIIIHYKEEVLRLIAMRNIHTGEYLRWVDLKKAADEFNIPMVDLIDMKKDSKFESVKKTEDLVEVVKGLKYIEGCVLKFEDTGLMYKIKTSQYIDLSRLHLRSPKDIKCEKDVWSLLLSGHYDDVKDTISFICGDNEEPNEKIKRIKTFSKELFDRIDKVSIEMIEHILKAKKNNIPKKQYHTTEESSGLTKKAFSLTYNFFEAIQAEDSVQKHISLVSKSVIKRLKDSTTNNAKLEEGRLILGKDIKF</sequence>
<organism evidence="2 3">
    <name type="scientific">Dictyostelium purpureum</name>
    <name type="common">Slime mold</name>
    <dbReference type="NCBI Taxonomy" id="5786"/>
    <lineage>
        <taxon>Eukaryota</taxon>
        <taxon>Amoebozoa</taxon>
        <taxon>Evosea</taxon>
        <taxon>Eumycetozoa</taxon>
        <taxon>Dictyostelia</taxon>
        <taxon>Dictyosteliales</taxon>
        <taxon>Dictyosteliaceae</taxon>
        <taxon>Dictyostelium</taxon>
    </lineage>
</organism>
<dbReference type="InParanoid" id="F0ZL97"/>
<dbReference type="FunCoup" id="F0ZL97">
    <property type="interactions" value="1"/>
</dbReference>
<dbReference type="RefSeq" id="XP_003288189.1">
    <property type="nucleotide sequence ID" value="XM_003288141.1"/>
</dbReference>
<dbReference type="eggNOG" id="ENOG502SYFY">
    <property type="taxonomic scope" value="Eukaryota"/>
</dbReference>
<dbReference type="EMBL" id="GL871065">
    <property type="protein sequence ID" value="EGC35263.1"/>
    <property type="molecule type" value="Genomic_DNA"/>
</dbReference>
<dbReference type="VEuPathDB" id="AmoebaDB:DICPUDRAFT_87921"/>
<dbReference type="InterPro" id="IPR019039">
    <property type="entry name" value="T4-Rnl1-like_N"/>
</dbReference>
<dbReference type="OMA" id="FFNINEY"/>
<dbReference type="OrthoDB" id="16479at2759"/>
<reference evidence="3" key="1">
    <citation type="journal article" date="2011" name="Genome Biol.">
        <title>Comparative genomics of the social amoebae Dictyostelium discoideum and Dictyostelium purpureum.</title>
        <authorList>
            <consortium name="US DOE Joint Genome Institute (JGI-PGF)"/>
            <person name="Sucgang R."/>
            <person name="Kuo A."/>
            <person name="Tian X."/>
            <person name="Salerno W."/>
            <person name="Parikh A."/>
            <person name="Feasley C.L."/>
            <person name="Dalin E."/>
            <person name="Tu H."/>
            <person name="Huang E."/>
            <person name="Barry K."/>
            <person name="Lindquist E."/>
            <person name="Shapiro H."/>
            <person name="Bruce D."/>
            <person name="Schmutz J."/>
            <person name="Salamov A."/>
            <person name="Fey P."/>
            <person name="Gaudet P."/>
            <person name="Anjard C."/>
            <person name="Babu M.M."/>
            <person name="Basu S."/>
            <person name="Bushmanova Y."/>
            <person name="van der Wel H."/>
            <person name="Katoh-Kurasawa M."/>
            <person name="Dinh C."/>
            <person name="Coutinho P.M."/>
            <person name="Saito T."/>
            <person name="Elias M."/>
            <person name="Schaap P."/>
            <person name="Kay R.R."/>
            <person name="Henrissat B."/>
            <person name="Eichinger L."/>
            <person name="Rivero F."/>
            <person name="Putnam N.H."/>
            <person name="West C.M."/>
            <person name="Loomis W.F."/>
            <person name="Chisholm R.L."/>
            <person name="Shaulsky G."/>
            <person name="Strassmann J.E."/>
            <person name="Queller D.C."/>
            <person name="Kuspa A."/>
            <person name="Grigoriev I.V."/>
        </authorList>
    </citation>
    <scope>NUCLEOTIDE SEQUENCE [LARGE SCALE GENOMIC DNA]</scope>
    <source>
        <strain evidence="3">QSDP1</strain>
    </source>
</reference>
<dbReference type="AlphaFoldDB" id="F0ZL97"/>
<name>F0ZL97_DICPU</name>
<feature type="domain" description="T4 RNA ligase 1-like N-terminal" evidence="1">
    <location>
        <begin position="76"/>
        <end position="290"/>
    </location>
</feature>